<dbReference type="AlphaFoldDB" id="A0A9P6MF42"/>
<gene>
    <name evidence="1" type="ORF">BGZ80_007355</name>
</gene>
<comment type="caution">
    <text evidence="1">The sequence shown here is derived from an EMBL/GenBank/DDBJ whole genome shotgun (WGS) entry which is preliminary data.</text>
</comment>
<organism evidence="1 2">
    <name type="scientific">Entomortierella chlamydospora</name>
    <dbReference type="NCBI Taxonomy" id="101097"/>
    <lineage>
        <taxon>Eukaryota</taxon>
        <taxon>Fungi</taxon>
        <taxon>Fungi incertae sedis</taxon>
        <taxon>Mucoromycota</taxon>
        <taxon>Mortierellomycotina</taxon>
        <taxon>Mortierellomycetes</taxon>
        <taxon>Mortierellales</taxon>
        <taxon>Mortierellaceae</taxon>
        <taxon>Entomortierella</taxon>
    </lineage>
</organism>
<evidence type="ECO:0000313" key="2">
    <source>
        <dbReference type="Proteomes" id="UP000703661"/>
    </source>
</evidence>
<reference evidence="1" key="1">
    <citation type="journal article" date="2020" name="Fungal Divers.">
        <title>Resolving the Mortierellaceae phylogeny through synthesis of multi-gene phylogenetics and phylogenomics.</title>
        <authorList>
            <person name="Vandepol N."/>
            <person name="Liber J."/>
            <person name="Desiro A."/>
            <person name="Na H."/>
            <person name="Kennedy M."/>
            <person name="Barry K."/>
            <person name="Grigoriev I.V."/>
            <person name="Miller A.N."/>
            <person name="O'Donnell K."/>
            <person name="Stajich J.E."/>
            <person name="Bonito G."/>
        </authorList>
    </citation>
    <scope>NUCLEOTIDE SEQUENCE</scope>
    <source>
        <strain evidence="1">NRRL 2769</strain>
    </source>
</reference>
<protein>
    <submittedName>
        <fullName evidence="1">Uncharacterized protein</fullName>
    </submittedName>
</protein>
<feature type="non-terminal residue" evidence="1">
    <location>
        <position position="104"/>
    </location>
</feature>
<feature type="non-terminal residue" evidence="1">
    <location>
        <position position="1"/>
    </location>
</feature>
<sequence>WALEQKDKEHVYLTNFVARFDLTNRESATEMFEHLIQSSNLPNKRRGFIASEYHKFQLHHADKFWAKHSLALAKQYLKLNSERTSKELACAAQDTAIYDAKTAY</sequence>
<proteinExistence type="predicted"/>
<accession>A0A9P6MF42</accession>
<dbReference type="EMBL" id="JAAAID010003744">
    <property type="protein sequence ID" value="KAF9996067.1"/>
    <property type="molecule type" value="Genomic_DNA"/>
</dbReference>
<keyword evidence="2" id="KW-1185">Reference proteome</keyword>
<name>A0A9P6MF42_9FUNG</name>
<dbReference type="Proteomes" id="UP000703661">
    <property type="component" value="Unassembled WGS sequence"/>
</dbReference>
<evidence type="ECO:0000313" key="1">
    <source>
        <dbReference type="EMBL" id="KAF9996067.1"/>
    </source>
</evidence>